<name>A0A2S0HXF2_9FLAO</name>
<dbReference type="InterPro" id="IPR045493">
    <property type="entry name" value="DUF6435"/>
</dbReference>
<evidence type="ECO:0008006" key="3">
    <source>
        <dbReference type="Google" id="ProtNLM"/>
    </source>
</evidence>
<dbReference type="Proteomes" id="UP000238442">
    <property type="component" value="Chromosome"/>
</dbReference>
<dbReference type="EMBL" id="CP027062">
    <property type="protein sequence ID" value="AVI51361.1"/>
    <property type="molecule type" value="Genomic_DNA"/>
</dbReference>
<dbReference type="RefSeq" id="WP_105216602.1">
    <property type="nucleotide sequence ID" value="NZ_CP027062.1"/>
</dbReference>
<organism evidence="1 2">
    <name type="scientific">Pukyongia salina</name>
    <dbReference type="NCBI Taxonomy" id="2094025"/>
    <lineage>
        <taxon>Bacteria</taxon>
        <taxon>Pseudomonadati</taxon>
        <taxon>Bacteroidota</taxon>
        <taxon>Flavobacteriia</taxon>
        <taxon>Flavobacteriales</taxon>
        <taxon>Flavobacteriaceae</taxon>
        <taxon>Pukyongia</taxon>
    </lineage>
</organism>
<keyword evidence="2" id="KW-1185">Reference proteome</keyword>
<evidence type="ECO:0000313" key="2">
    <source>
        <dbReference type="Proteomes" id="UP000238442"/>
    </source>
</evidence>
<evidence type="ECO:0000313" key="1">
    <source>
        <dbReference type="EMBL" id="AVI51361.1"/>
    </source>
</evidence>
<sequence length="60" mass="7427">MLKWFKTKTEIDKLKDRYCRLMKKSFKIAPRDRKKSDKLRKEAKVLYDRIKKYDTQKEAS</sequence>
<dbReference type="NCBIfam" id="NF033487">
    <property type="entry name" value="Lacal_2735_fam"/>
    <property type="match status" value="1"/>
</dbReference>
<reference evidence="1 2" key="1">
    <citation type="submission" date="2018-02" db="EMBL/GenBank/DDBJ databases">
        <title>Genomic analysis of the strain RR4-38 isolated from a seawater recirculating aquaculture system.</title>
        <authorList>
            <person name="Kim Y.-S."/>
            <person name="Jang Y.H."/>
            <person name="Kim K.-H."/>
        </authorList>
    </citation>
    <scope>NUCLEOTIDE SEQUENCE [LARGE SCALE GENOMIC DNA]</scope>
    <source>
        <strain evidence="1 2">RR4-38</strain>
    </source>
</reference>
<protein>
    <recommendedName>
        <fullName evidence="3">Lacal_2735 family protein</fullName>
    </recommendedName>
</protein>
<gene>
    <name evidence="1" type="ORF">C5O00_09310</name>
</gene>
<dbReference type="KEGG" id="aue:C5O00_09310"/>
<dbReference type="AlphaFoldDB" id="A0A2S0HXF2"/>
<proteinExistence type="predicted"/>
<accession>A0A2S0HXF2</accession>